<dbReference type="RefSeq" id="WP_064273367.1">
    <property type="nucleotide sequence ID" value="NZ_LUTU01000004.1"/>
</dbReference>
<evidence type="ECO:0000313" key="2">
    <source>
        <dbReference type="Proteomes" id="UP000077786"/>
    </source>
</evidence>
<dbReference type="EMBL" id="LUTU01000004">
    <property type="protein sequence ID" value="OAJ69035.1"/>
    <property type="molecule type" value="Genomic_DNA"/>
</dbReference>
<name>A0A1B6VP99_9PROT</name>
<proteinExistence type="predicted"/>
<reference evidence="1 2" key="1">
    <citation type="submission" date="2016-03" db="EMBL/GenBank/DDBJ databases">
        <title>Draft genome sequence of Gluconobacter cerinus strain CECT 9110.</title>
        <authorList>
            <person name="Sainz F."/>
            <person name="Mas A."/>
            <person name="Torija M.J."/>
        </authorList>
    </citation>
    <scope>NUCLEOTIDE SEQUENCE [LARGE SCALE GENOMIC DNA]</scope>
    <source>
        <strain evidence="1 2">CECT 9110</strain>
    </source>
</reference>
<protein>
    <submittedName>
        <fullName evidence="1">Uncharacterized protein</fullName>
    </submittedName>
</protein>
<dbReference type="PATRIC" id="fig|38307.3.peg.622"/>
<organism evidence="1 2">
    <name type="scientific">Gluconobacter cerinus</name>
    <dbReference type="NCBI Taxonomy" id="38307"/>
    <lineage>
        <taxon>Bacteria</taxon>
        <taxon>Pseudomonadati</taxon>
        <taxon>Pseudomonadota</taxon>
        <taxon>Alphaproteobacteria</taxon>
        <taxon>Acetobacterales</taxon>
        <taxon>Acetobacteraceae</taxon>
        <taxon>Gluconobacter</taxon>
    </lineage>
</organism>
<sequence length="95" mass="10554">MMNTANKIDYSAANIRSDECNPPEQVLSLLIEINKIQCEINDRSSFLVNKIIGPIPEPVNAACEGGSLRDALVSLRDGMRTTAARMDRLRMEFEA</sequence>
<accession>A0A1B6VP99</accession>
<evidence type="ECO:0000313" key="1">
    <source>
        <dbReference type="EMBL" id="OAJ69035.1"/>
    </source>
</evidence>
<gene>
    <name evidence="1" type="ORF">A0123_00605</name>
</gene>
<dbReference type="Proteomes" id="UP000077786">
    <property type="component" value="Unassembled WGS sequence"/>
</dbReference>
<comment type="caution">
    <text evidence="1">The sequence shown here is derived from an EMBL/GenBank/DDBJ whole genome shotgun (WGS) entry which is preliminary data.</text>
</comment>
<dbReference type="AlphaFoldDB" id="A0A1B6VP99"/>